<reference evidence="2 3" key="1">
    <citation type="submission" date="2018-03" db="EMBL/GenBank/DDBJ databases">
        <title>Genomic Encyclopedia of Archaeal and Bacterial Type Strains, Phase II (KMG-II): from individual species to whole genera.</title>
        <authorList>
            <person name="Goeker M."/>
        </authorList>
    </citation>
    <scope>NUCLEOTIDE SEQUENCE [LARGE SCALE GENOMIC DNA]</scope>
    <source>
        <strain evidence="2 3">DSM 17586</strain>
    </source>
</reference>
<feature type="transmembrane region" description="Helical" evidence="1">
    <location>
        <begin position="65"/>
        <end position="86"/>
    </location>
</feature>
<feature type="transmembrane region" description="Helical" evidence="1">
    <location>
        <begin position="149"/>
        <end position="169"/>
    </location>
</feature>
<feature type="transmembrane region" description="Helical" evidence="1">
    <location>
        <begin position="216"/>
        <end position="235"/>
    </location>
</feature>
<dbReference type="AlphaFoldDB" id="A0A2P8F4S9"/>
<keyword evidence="3" id="KW-1185">Reference proteome</keyword>
<comment type="caution">
    <text evidence="2">The sequence shown here is derived from an EMBL/GenBank/DDBJ whole genome shotgun (WGS) entry which is preliminary data.</text>
</comment>
<keyword evidence="1" id="KW-0812">Transmembrane</keyword>
<name>A0A2P8F4S9_9GAMM</name>
<feature type="transmembrane region" description="Helical" evidence="1">
    <location>
        <begin position="93"/>
        <end position="113"/>
    </location>
</feature>
<feature type="transmembrane region" description="Helical" evidence="1">
    <location>
        <begin position="272"/>
        <end position="291"/>
    </location>
</feature>
<feature type="transmembrane region" description="Helical" evidence="1">
    <location>
        <begin position="25"/>
        <end position="45"/>
    </location>
</feature>
<feature type="transmembrane region" description="Helical" evidence="1">
    <location>
        <begin position="241"/>
        <end position="260"/>
    </location>
</feature>
<feature type="transmembrane region" description="Helical" evidence="1">
    <location>
        <begin position="361"/>
        <end position="382"/>
    </location>
</feature>
<proteinExistence type="predicted"/>
<dbReference type="InterPro" id="IPR010266">
    <property type="entry name" value="NnrS"/>
</dbReference>
<accession>A0A2P8F4S9</accession>
<protein>
    <submittedName>
        <fullName evidence="2">Uncharacterized protein involved in response to NO</fullName>
    </submittedName>
</protein>
<dbReference type="RefSeq" id="WP_170069219.1">
    <property type="nucleotide sequence ID" value="NZ_PYGI01000001.1"/>
</dbReference>
<evidence type="ECO:0000313" key="2">
    <source>
        <dbReference type="EMBL" id="PSL16718.1"/>
    </source>
</evidence>
<feature type="transmembrane region" description="Helical" evidence="1">
    <location>
        <begin position="297"/>
        <end position="320"/>
    </location>
</feature>
<keyword evidence="1" id="KW-0472">Membrane</keyword>
<evidence type="ECO:0000256" key="1">
    <source>
        <dbReference type="SAM" id="Phobius"/>
    </source>
</evidence>
<feature type="transmembrane region" description="Helical" evidence="1">
    <location>
        <begin position="332"/>
        <end position="355"/>
    </location>
</feature>
<organism evidence="2 3">
    <name type="scientific">Marinobacterium halophilum</name>
    <dbReference type="NCBI Taxonomy" id="267374"/>
    <lineage>
        <taxon>Bacteria</taxon>
        <taxon>Pseudomonadati</taxon>
        <taxon>Pseudomonadota</taxon>
        <taxon>Gammaproteobacteria</taxon>
        <taxon>Oceanospirillales</taxon>
        <taxon>Oceanospirillaceae</taxon>
        <taxon>Marinobacterium</taxon>
    </lineage>
</organism>
<dbReference type="Pfam" id="PF05940">
    <property type="entry name" value="NnrS"/>
    <property type="match status" value="1"/>
</dbReference>
<feature type="transmembrane region" description="Helical" evidence="1">
    <location>
        <begin position="119"/>
        <end position="137"/>
    </location>
</feature>
<keyword evidence="1" id="KW-1133">Transmembrane helix</keyword>
<dbReference type="Proteomes" id="UP000242133">
    <property type="component" value="Unassembled WGS sequence"/>
</dbReference>
<evidence type="ECO:0000313" key="3">
    <source>
        <dbReference type="Proteomes" id="UP000242133"/>
    </source>
</evidence>
<gene>
    <name evidence="2" type="ORF">CLV44_101116</name>
</gene>
<feature type="transmembrane region" description="Helical" evidence="1">
    <location>
        <begin position="175"/>
        <end position="195"/>
    </location>
</feature>
<sequence length="410" mass="44178">MSVINLETLPDSRAGWVLSNGFRPLFVLATLQALLAITAWLAFWSGWAHPPQSMLSPVLWHGHEMLFGFVGAAMGGFLLAAVANWTGRKPVSGVSLVLLSLAWLLARIVAIGGGNWPDWLNALGAVSYWLLLAFLFGRELILAGNRRNLKVLVIIGLFAVLSLAFHLRWLAALDVLHLALVLVLMLLTLIGGRIIPAFTRNWLKRLAIDETRMPSVFGPVDSVAMVLTPLAGIVWTFRPEGWAATMLLALAGAAQLLRLTRWQGWQTRSEPLLLVLHIGYAWLGVGLLLLAGSSAGLWMPSAGLHALTIGAMGGMIMAVASRAALGHTGRPLVAGAILTLAFMTLHLAALARVLAALWPSAMMTLVLVSGGLWLLAFGLFGWRYLPILLGPSLSFSERLKAEQGRQPGTK</sequence>
<dbReference type="EMBL" id="PYGI01000001">
    <property type="protein sequence ID" value="PSL16718.1"/>
    <property type="molecule type" value="Genomic_DNA"/>
</dbReference>